<proteinExistence type="predicted"/>
<dbReference type="HOGENOM" id="CLU_123801_0_0_10"/>
<reference evidence="1 2" key="1">
    <citation type="journal article" date="2007" name="Nature">
        <title>Light stimulates growth of proteorhodopsin-containing marine Flavobacteria.</title>
        <authorList>
            <person name="Gomez-Consarnau L."/>
            <person name="Gonzalez J.M."/>
            <person name="Coll-Llado M."/>
            <person name="Gourdon P."/>
            <person name="Pascher T."/>
            <person name="Neutze R."/>
            <person name="Pedros-Alio C."/>
            <person name="Pinhassi J."/>
        </authorList>
    </citation>
    <scope>NUCLEOTIDE SEQUENCE [LARGE SCALE GENOMIC DNA]</scope>
    <source>
        <strain evidence="1 2">MED217</strain>
    </source>
</reference>
<sequence>MKIEKLLFFLLVLLATGCTEEIDFNQVKEVSLTTTQDIDLVHFLLTQDNFVDDGGQTQQNGLVEAVKLDFLDDPFFQNRLVRIVFDFRMTNTFPQSLTAVIKFNDEDGVTRESITLEAAGSTNGEAIVSEYDVVKEGTAISNITTADTVLVEYYINTNSAPVVGSLKFESKAAYTVEL</sequence>
<name>A3XQX0_LEEBM</name>
<dbReference type="EMBL" id="AANC01000010">
    <property type="protein sequence ID" value="EAQ48124.1"/>
    <property type="molecule type" value="Genomic_DNA"/>
</dbReference>
<dbReference type="eggNOG" id="ENOG5030ZNZ">
    <property type="taxonomic scope" value="Bacteria"/>
</dbReference>
<protein>
    <submittedName>
        <fullName evidence="1">Uncharacterized protein</fullName>
    </submittedName>
</protein>
<dbReference type="RefSeq" id="WP_009779165.1">
    <property type="nucleotide sequence ID" value="NZ_CH672395.1"/>
</dbReference>
<dbReference type="AlphaFoldDB" id="A3XQX0"/>
<comment type="caution">
    <text evidence="1">The sequence shown here is derived from an EMBL/GenBank/DDBJ whole genome shotgun (WGS) entry which is preliminary data.</text>
</comment>
<evidence type="ECO:0000313" key="1">
    <source>
        <dbReference type="EMBL" id="EAQ48124.1"/>
    </source>
</evidence>
<organism evidence="1 2">
    <name type="scientific">Leeuwenhoekiella blandensis (strain CECT 7118 / CCUG 51940 / KCTC 22103 / MED217)</name>
    <name type="common">Flavobacterium sp. (strain MED217)</name>
    <dbReference type="NCBI Taxonomy" id="398720"/>
    <lineage>
        <taxon>Bacteria</taxon>
        <taxon>Pseudomonadati</taxon>
        <taxon>Bacteroidota</taxon>
        <taxon>Flavobacteriia</taxon>
        <taxon>Flavobacteriales</taxon>
        <taxon>Flavobacteriaceae</taxon>
        <taxon>Leeuwenhoekiella</taxon>
    </lineage>
</organism>
<accession>A3XQX0</accession>
<dbReference type="STRING" id="398720.MED217_03870"/>
<evidence type="ECO:0000313" key="2">
    <source>
        <dbReference type="Proteomes" id="UP000001601"/>
    </source>
</evidence>
<dbReference type="Proteomes" id="UP000001601">
    <property type="component" value="Unassembled WGS sequence"/>
</dbReference>
<dbReference type="OrthoDB" id="1448832at2"/>
<gene>
    <name evidence="1" type="ORF">MED217_03870</name>
</gene>
<keyword evidence="2" id="KW-1185">Reference proteome</keyword>
<dbReference type="PROSITE" id="PS51257">
    <property type="entry name" value="PROKAR_LIPOPROTEIN"/>
    <property type="match status" value="1"/>
</dbReference>